<keyword evidence="1 5" id="KW-0328">Glycosyltransferase</keyword>
<evidence type="ECO:0000256" key="2">
    <source>
        <dbReference type="ARBA" id="ARBA00022679"/>
    </source>
</evidence>
<dbReference type="EMBL" id="CP046457">
    <property type="protein sequence ID" value="QGU00741.1"/>
    <property type="molecule type" value="Genomic_DNA"/>
</dbReference>
<evidence type="ECO:0000256" key="4">
    <source>
        <dbReference type="ARBA" id="ARBA00023316"/>
    </source>
</evidence>
<dbReference type="NCBIfam" id="TIGR00696">
    <property type="entry name" value="wecG_tagA_cpsF"/>
    <property type="match status" value="1"/>
</dbReference>
<keyword evidence="2 5" id="KW-0808">Transferase</keyword>
<proteinExistence type="inferred from homology"/>
<evidence type="ECO:0000313" key="6">
    <source>
        <dbReference type="EMBL" id="QGU00741.1"/>
    </source>
</evidence>
<evidence type="ECO:0000313" key="7">
    <source>
        <dbReference type="Proteomes" id="UP000426444"/>
    </source>
</evidence>
<dbReference type="CDD" id="cd06533">
    <property type="entry name" value="Glyco_transf_WecG_TagA"/>
    <property type="match status" value="1"/>
</dbReference>
<dbReference type="EC" id="2.4.1.187" evidence="5"/>
<dbReference type="GO" id="GO:0019350">
    <property type="term" value="P:teichoic acid biosynthetic process"/>
    <property type="evidence" value="ECO:0007669"/>
    <property type="project" value="UniProtKB-UniRule"/>
</dbReference>
<dbReference type="AlphaFoldDB" id="A0A6I6DNW1"/>
<dbReference type="PANTHER" id="PTHR34136:SF1">
    <property type="entry name" value="UDP-N-ACETYL-D-MANNOSAMINURONIC ACID TRANSFERASE"/>
    <property type="match status" value="1"/>
</dbReference>
<comment type="similarity">
    <text evidence="5">Belongs to the glycosyltransferase 26 family. TagA/TarA subfamily.</text>
</comment>
<dbReference type="HAMAP" id="MF_02070">
    <property type="entry name" value="TagA_TarA"/>
    <property type="match status" value="1"/>
</dbReference>
<sequence length="251" mass="28286">MGEIMQNKANILGCNVDIVTLQDTIQKINDYIEEGTPKHIITLNGEIAYQASKERKLCEIINNVDLVTPDGIGIVWAAKQLGYPIKERVTGIDLVYALCAQAEKKDWKLYLLGAAPGVAEQASHKMKELYPEIQICGTQDGYFNESDISRVIKNVKHHRPDIIFIALGAPKQEYFINKYKDKMEVPICIGVGGSFDVISGNKKRAPELMIKLNIEWLYRLLSEPSRLTRQLDLPKFALAVLKDKYISKGNH</sequence>
<dbReference type="InterPro" id="IPR004629">
    <property type="entry name" value="WecG_TagA_CpsF"/>
</dbReference>
<evidence type="ECO:0000256" key="3">
    <source>
        <dbReference type="ARBA" id="ARBA00022944"/>
    </source>
</evidence>
<organism evidence="6 7">
    <name type="scientific">Candidatus Syntrophocurvum alkaliphilum</name>
    <dbReference type="NCBI Taxonomy" id="2293317"/>
    <lineage>
        <taxon>Bacteria</taxon>
        <taxon>Bacillati</taxon>
        <taxon>Bacillota</taxon>
        <taxon>Clostridia</taxon>
        <taxon>Eubacteriales</taxon>
        <taxon>Syntrophomonadaceae</taxon>
        <taxon>Candidatus Syntrophocurvum</taxon>
    </lineage>
</organism>
<dbReference type="PANTHER" id="PTHR34136">
    <property type="match status" value="1"/>
</dbReference>
<dbReference type="KEGG" id="salq:SYNTR_2147"/>
<dbReference type="InterPro" id="IPR034714">
    <property type="entry name" value="TagA_TarA"/>
</dbReference>
<name>A0A6I6DNW1_9FIRM</name>
<dbReference type="GO" id="GO:0047244">
    <property type="term" value="F:N-acetylglucosaminyldiphosphoundecaprenol N-acetyl-beta-D-mannosaminyltransferase activity"/>
    <property type="evidence" value="ECO:0007669"/>
    <property type="project" value="UniProtKB-UniRule"/>
</dbReference>
<dbReference type="UniPathway" id="UPA00632"/>
<comment type="pathway">
    <text evidence="5">Cell wall biogenesis; teichoic acid biosynthesis.</text>
</comment>
<dbReference type="Gene3D" id="3.40.50.2300">
    <property type="match status" value="1"/>
</dbReference>
<accession>A0A6I6DNW1</accession>
<dbReference type="OrthoDB" id="9771846at2"/>
<keyword evidence="3 5" id="KW-0777">Teichoic acid biosynthesis</keyword>
<keyword evidence="4 5" id="KW-0961">Cell wall biogenesis/degradation</keyword>
<reference evidence="7" key="1">
    <citation type="journal article" date="2019" name="Microbiology">
        <title>Complete Genome Sequence of an Uncultured Bacterium of the Candidate Phylum Bipolaricaulota.</title>
        <authorList>
            <person name="Kadnikov V.V."/>
            <person name="Mardanov A.V."/>
            <person name="Beletsky A.V."/>
            <person name="Frank Y.A."/>
            <person name="Karnachuk O.V."/>
            <person name="Ravin N.V."/>
        </authorList>
    </citation>
    <scope>NUCLEOTIDE SEQUENCE [LARGE SCALE GENOMIC DNA]</scope>
</reference>
<evidence type="ECO:0000256" key="5">
    <source>
        <dbReference type="HAMAP-Rule" id="MF_02070"/>
    </source>
</evidence>
<evidence type="ECO:0000256" key="1">
    <source>
        <dbReference type="ARBA" id="ARBA00022676"/>
    </source>
</evidence>
<protein>
    <recommendedName>
        <fullName evidence="5">N-acetylglucosaminyldiphosphoundecaprenol N-acetyl-beta-D-mannosaminyltransferase</fullName>
        <ecNumber evidence="5">2.4.1.187</ecNumber>
    </recommendedName>
    <alternativeName>
        <fullName evidence="5">N-acetylmannosaminyltransferase</fullName>
    </alternativeName>
    <alternativeName>
        <fullName evidence="5">UDP-N-acetylmannosamine transferase</fullName>
    </alternativeName>
    <alternativeName>
        <fullName evidence="5">UDP-N-acetylmannosamine:N-acetylglucosaminyl pyrophosphorylundecaprenol N-acetylmannosaminyltransferase</fullName>
    </alternativeName>
</protein>
<dbReference type="GO" id="GO:0071555">
    <property type="term" value="P:cell wall organization"/>
    <property type="evidence" value="ECO:0007669"/>
    <property type="project" value="UniProtKB-KW"/>
</dbReference>
<dbReference type="Pfam" id="PF03808">
    <property type="entry name" value="Glyco_tran_WecG"/>
    <property type="match status" value="1"/>
</dbReference>
<keyword evidence="7" id="KW-1185">Reference proteome</keyword>
<dbReference type="Proteomes" id="UP000426444">
    <property type="component" value="Chromosome"/>
</dbReference>
<comment type="function">
    <text evidence="5">Catalyzes the conversion of GlcNAc-PP-undecaprenol into ManNAc-GlcNAc-PP-undecaprenol, the first committed lipid intermediate in the de novo synthesis of teichoic acid.</text>
</comment>
<comment type="catalytic activity">
    <reaction evidence="5">
        <text>UDP-N-acetyl-alpha-D-mannosamine + N-acetyl-alpha-D-glucosaminyl-di-trans,octa-cis-undecaprenyl diphosphate = N-acetyl-beta-D-mannosaminyl-(1-&gt;4)-N-acetyl-alpha-D-glucosaminyl di-trans,octa-cis-undecaprenyl diphosphate + UDP + H(+)</text>
        <dbReference type="Rhea" id="RHEA:16053"/>
        <dbReference type="ChEBI" id="CHEBI:15378"/>
        <dbReference type="ChEBI" id="CHEBI:58223"/>
        <dbReference type="ChEBI" id="CHEBI:62959"/>
        <dbReference type="ChEBI" id="CHEBI:68623"/>
        <dbReference type="ChEBI" id="CHEBI:132210"/>
        <dbReference type="EC" id="2.4.1.187"/>
    </reaction>
</comment>
<gene>
    <name evidence="6" type="ORF">SYNTR_2147</name>
</gene>